<evidence type="ECO:0000313" key="3">
    <source>
        <dbReference type="EMBL" id="WZU66226.1"/>
    </source>
</evidence>
<evidence type="ECO:0000259" key="2">
    <source>
        <dbReference type="Pfam" id="PF01593"/>
    </source>
</evidence>
<name>A0AAN0NHH6_9RHOB</name>
<evidence type="ECO:0000256" key="1">
    <source>
        <dbReference type="ARBA" id="ARBA00005995"/>
    </source>
</evidence>
<dbReference type="Gene3D" id="3.50.50.60">
    <property type="entry name" value="FAD/NAD(P)-binding domain"/>
    <property type="match status" value="2"/>
</dbReference>
<dbReference type="Pfam" id="PF01593">
    <property type="entry name" value="Amino_oxidase"/>
    <property type="match status" value="2"/>
</dbReference>
<dbReference type="InterPro" id="IPR050703">
    <property type="entry name" value="Flavin_MAO"/>
</dbReference>
<dbReference type="EMBL" id="CP151767">
    <property type="protein sequence ID" value="WZU66226.1"/>
    <property type="molecule type" value="Genomic_DNA"/>
</dbReference>
<dbReference type="PANTHER" id="PTHR43563:SF14">
    <property type="entry name" value="AMINE OXIDASE"/>
    <property type="match status" value="1"/>
</dbReference>
<dbReference type="SUPFAM" id="SSF54373">
    <property type="entry name" value="FAD-linked reductases, C-terminal domain"/>
    <property type="match status" value="1"/>
</dbReference>
<proteinExistence type="inferred from homology"/>
<feature type="domain" description="Amine oxidase" evidence="2">
    <location>
        <begin position="97"/>
        <end position="342"/>
    </location>
</feature>
<gene>
    <name evidence="3" type="ORF">AABB31_14260</name>
</gene>
<dbReference type="AlphaFoldDB" id="A0AAN0NHH6"/>
<comment type="similarity">
    <text evidence="1">Belongs to the flavin monoamine oxidase family.</text>
</comment>
<evidence type="ECO:0000313" key="4">
    <source>
        <dbReference type="Proteomes" id="UP001470809"/>
    </source>
</evidence>
<dbReference type="GO" id="GO:0016491">
    <property type="term" value="F:oxidoreductase activity"/>
    <property type="evidence" value="ECO:0007669"/>
    <property type="project" value="InterPro"/>
</dbReference>
<sequence length="353" mass="37395">MQTDVVIIGGGLCGLAIAAELARRGRSFQLLEARDRVGGRILTVHGSQGSFDLGPAWFWPGQPRMQAAVARLGLRHFTQYEAGAVSFEDERGGVERGRGFAAMHGAYRLDGGLSALTDALAADIPSDRIRASTPVTGLTRTDQGVKVNTQAGQTMTARQVVLALPPRIASTLAFRPALPADTQQAMAGIATWMAGQAKAVAIYDRPFWRQAGLSDDAISRRGPMVEIHDASTADGQGAALFGFVGLPPRARDDAPALRDGVIAQLTRIFGPQAADPLAVHVKDWAFDPFTATPLDQQPLMAHPRYGLPASMSNLWDDALIFSGTETAPQFGGYLEGALEAAEGALTLIAAEKV</sequence>
<dbReference type="Proteomes" id="UP001470809">
    <property type="component" value="Chromosome"/>
</dbReference>
<dbReference type="RefSeq" id="WP_342075553.1">
    <property type="nucleotide sequence ID" value="NZ_CP151767.2"/>
</dbReference>
<keyword evidence="4" id="KW-1185">Reference proteome</keyword>
<feature type="domain" description="Amine oxidase" evidence="2">
    <location>
        <begin position="12"/>
        <end position="84"/>
    </location>
</feature>
<dbReference type="InterPro" id="IPR002937">
    <property type="entry name" value="Amino_oxidase"/>
</dbReference>
<dbReference type="SUPFAM" id="SSF51905">
    <property type="entry name" value="FAD/NAD(P)-binding domain"/>
    <property type="match status" value="1"/>
</dbReference>
<dbReference type="InterPro" id="IPR036188">
    <property type="entry name" value="FAD/NAD-bd_sf"/>
</dbReference>
<reference evidence="4" key="1">
    <citation type="submission" date="2024-04" db="EMBL/GenBank/DDBJ databases">
        <title>Phylogenomic analyses of a clade within the roseobacter group suggest taxonomic reassignments of species of the genera Aestuariivita, Citreicella, Loktanella, Nautella, Pelagibaca, Ruegeria, Thalassobius, Thiobacimonas and Tropicibacter, and the proposal o.</title>
        <authorList>
            <person name="Jeon C.O."/>
        </authorList>
    </citation>
    <scope>NUCLEOTIDE SEQUENCE [LARGE SCALE GENOMIC DNA]</scope>
    <source>
        <strain evidence="4">SS1-5</strain>
    </source>
</reference>
<organism evidence="3 4">
    <name type="scientific">Yoonia rhodophyticola</name>
    <dbReference type="NCBI Taxonomy" id="3137370"/>
    <lineage>
        <taxon>Bacteria</taxon>
        <taxon>Pseudomonadati</taxon>
        <taxon>Pseudomonadota</taxon>
        <taxon>Alphaproteobacteria</taxon>
        <taxon>Rhodobacterales</taxon>
        <taxon>Paracoccaceae</taxon>
        <taxon>Yoonia</taxon>
    </lineage>
</organism>
<protein>
    <submittedName>
        <fullName evidence="3">Flavin monoamine oxidase family protein</fullName>
    </submittedName>
</protein>
<dbReference type="KEGG" id="yrh:AABB31_14260"/>
<dbReference type="PANTHER" id="PTHR43563">
    <property type="entry name" value="AMINE OXIDASE"/>
    <property type="match status" value="1"/>
</dbReference>
<reference evidence="3 4" key="2">
    <citation type="submission" date="2024-08" db="EMBL/GenBank/DDBJ databases">
        <title>Phylogenomic analyses of a clade within the roseobacter group suggest taxonomic reassignments of species of the genera Aestuariivita, Citreicella, Loktanella, Nautella, Pelagibaca, Ruegeria, Thalassobius, Thiobacimonas and Tropicibacter, and the proposal o.</title>
        <authorList>
            <person name="Jeon C.O."/>
        </authorList>
    </citation>
    <scope>NUCLEOTIDE SEQUENCE [LARGE SCALE GENOMIC DNA]</scope>
    <source>
        <strain evidence="3 4">SS1-5</strain>
    </source>
</reference>
<accession>A0AAN0NHH6</accession>